<reference evidence="1" key="1">
    <citation type="submission" date="2022-07" db="EMBL/GenBank/DDBJ databases">
        <title>Draft genome sequence of Zalerion maritima ATCC 34329, a (micro)plastics degrading marine fungus.</title>
        <authorList>
            <person name="Paco A."/>
            <person name="Goncalves M.F.M."/>
            <person name="Rocha-Santos T.A.P."/>
            <person name="Alves A."/>
        </authorList>
    </citation>
    <scope>NUCLEOTIDE SEQUENCE</scope>
    <source>
        <strain evidence="1">ATCC 34329</strain>
    </source>
</reference>
<keyword evidence="2" id="KW-1185">Reference proteome</keyword>
<dbReference type="Gene3D" id="3.90.640.10">
    <property type="entry name" value="Actin, Chain A, domain 4"/>
    <property type="match status" value="1"/>
</dbReference>
<dbReference type="CDD" id="cd10170">
    <property type="entry name" value="ASKHA_NBD_HSP70"/>
    <property type="match status" value="1"/>
</dbReference>
<gene>
    <name evidence="1" type="ORF">MKZ38_002662</name>
</gene>
<dbReference type="Proteomes" id="UP001201980">
    <property type="component" value="Unassembled WGS sequence"/>
</dbReference>
<comment type="caution">
    <text evidence="1">The sequence shown here is derived from an EMBL/GenBank/DDBJ whole genome shotgun (WGS) entry which is preliminary data.</text>
</comment>
<proteinExistence type="predicted"/>
<dbReference type="EMBL" id="JAKWBI020000180">
    <property type="protein sequence ID" value="KAJ2900044.1"/>
    <property type="molecule type" value="Genomic_DNA"/>
</dbReference>
<dbReference type="SUPFAM" id="SSF53067">
    <property type="entry name" value="Actin-like ATPase domain"/>
    <property type="match status" value="1"/>
</dbReference>
<dbReference type="Gene3D" id="3.30.420.40">
    <property type="match status" value="2"/>
</dbReference>
<accession>A0AAD5RNM1</accession>
<protein>
    <submittedName>
        <fullName evidence="1">Uncharacterized protein</fullName>
    </submittedName>
</protein>
<organism evidence="1 2">
    <name type="scientific">Zalerion maritima</name>
    <dbReference type="NCBI Taxonomy" id="339359"/>
    <lineage>
        <taxon>Eukaryota</taxon>
        <taxon>Fungi</taxon>
        <taxon>Dikarya</taxon>
        <taxon>Ascomycota</taxon>
        <taxon>Pezizomycotina</taxon>
        <taxon>Sordariomycetes</taxon>
        <taxon>Lulworthiomycetidae</taxon>
        <taxon>Lulworthiales</taxon>
        <taxon>Lulworthiaceae</taxon>
        <taxon>Zalerion</taxon>
    </lineage>
</organism>
<dbReference type="PANTHER" id="PTHR14187:SF5">
    <property type="entry name" value="HEAT SHOCK 70 KDA PROTEIN 12A"/>
    <property type="match status" value="1"/>
</dbReference>
<dbReference type="AlphaFoldDB" id="A0AAD5RNM1"/>
<sequence length="430" mass="48756">MWSPIAKDRTLKAAEAAGLPRNPVLHTEPEAAALATLRDKADDDTLRVASHLLSAMLAVDLISYRIRRIYPLAIDECAIGDGGLCGSIWQDIAFENMMVGIIGEAEMKRMKPINKRRMMKSFETIKRGFDGKDREFMVDLRDVEPNESMGIYDDFMLLKLSHLRTIFDLVCDQIDRLVTQQINDARTGGNVIKAILLVGGFGMNKYLHGYLAKSYHNERIRVIQVDGAWSAIARGACMWGLEQCENGIPPSLRDSDLFDLKNDRGTVASRISKYSYGFLMQHPFDANIHHMDELVTDKYSGITYATNQMTWILKRGESVDTGRRLLQTVFHTVEKYCPRQSFSTAVYYSEKDNPPQRLADGPHQLCEVSYTISDSQVRLSPLYPCKMGLGDVRDLDFDLYLIPGNAMLEFQVKYQNVTMAQTKAKYVEDF</sequence>
<evidence type="ECO:0000313" key="2">
    <source>
        <dbReference type="Proteomes" id="UP001201980"/>
    </source>
</evidence>
<name>A0AAD5RNM1_9PEZI</name>
<dbReference type="InterPro" id="IPR043129">
    <property type="entry name" value="ATPase_NBD"/>
</dbReference>
<evidence type="ECO:0000313" key="1">
    <source>
        <dbReference type="EMBL" id="KAJ2900044.1"/>
    </source>
</evidence>
<dbReference type="PANTHER" id="PTHR14187">
    <property type="entry name" value="ALPHA KINASE/ELONGATION FACTOR 2 KINASE"/>
    <property type="match status" value="1"/>
</dbReference>